<dbReference type="GO" id="GO:0000160">
    <property type="term" value="P:phosphorelay signal transduction system"/>
    <property type="evidence" value="ECO:0007669"/>
    <property type="project" value="InterPro"/>
</dbReference>
<feature type="modified residue" description="4-aspartylphosphate" evidence="1">
    <location>
        <position position="71"/>
    </location>
</feature>
<dbReference type="SUPFAM" id="SSF52172">
    <property type="entry name" value="CheY-like"/>
    <property type="match status" value="1"/>
</dbReference>
<dbReference type="EMBL" id="AOHW01000027">
    <property type="protein sequence ID" value="ELY41521.1"/>
    <property type="molecule type" value="Genomic_DNA"/>
</dbReference>
<gene>
    <name evidence="3" type="ORF">C496_09226</name>
</gene>
<feature type="domain" description="Response regulatory" evidence="2">
    <location>
        <begin position="13"/>
        <end position="138"/>
    </location>
</feature>
<dbReference type="AlphaFoldDB" id="L9VX08"/>
<dbReference type="STRING" id="1114856.GCA_000383975_02266"/>
<dbReference type="PANTHER" id="PTHR44520:SF2">
    <property type="entry name" value="RESPONSE REGULATOR RCP1"/>
    <property type="match status" value="1"/>
</dbReference>
<dbReference type="InterPro" id="IPR052893">
    <property type="entry name" value="TCS_response_regulator"/>
</dbReference>
<organism evidence="3 4">
    <name type="scientific">Natronorubrum tibetense GA33</name>
    <dbReference type="NCBI Taxonomy" id="1114856"/>
    <lineage>
        <taxon>Archaea</taxon>
        <taxon>Methanobacteriati</taxon>
        <taxon>Methanobacteriota</taxon>
        <taxon>Stenosarchaea group</taxon>
        <taxon>Halobacteria</taxon>
        <taxon>Halobacteriales</taxon>
        <taxon>Natrialbaceae</taxon>
        <taxon>Natronorubrum</taxon>
    </lineage>
</organism>
<dbReference type="InterPro" id="IPR001789">
    <property type="entry name" value="Sig_transdc_resp-reg_receiver"/>
</dbReference>
<evidence type="ECO:0000259" key="2">
    <source>
        <dbReference type="PROSITE" id="PS50110"/>
    </source>
</evidence>
<dbReference type="InterPro" id="IPR011006">
    <property type="entry name" value="CheY-like_superfamily"/>
</dbReference>
<proteinExistence type="predicted"/>
<reference evidence="3 4" key="1">
    <citation type="journal article" date="2014" name="PLoS Genet.">
        <title>Phylogenetically driven sequencing of extremely halophilic archaea reveals strategies for static and dynamic osmo-response.</title>
        <authorList>
            <person name="Becker E.A."/>
            <person name="Seitzer P.M."/>
            <person name="Tritt A."/>
            <person name="Larsen D."/>
            <person name="Krusor M."/>
            <person name="Yao A.I."/>
            <person name="Wu D."/>
            <person name="Madern D."/>
            <person name="Eisen J.A."/>
            <person name="Darling A.E."/>
            <person name="Facciotti M.T."/>
        </authorList>
    </citation>
    <scope>NUCLEOTIDE SEQUENCE [LARGE SCALE GENOMIC DNA]</scope>
    <source>
        <strain evidence="3 4">GA33</strain>
    </source>
</reference>
<dbReference type="Gene3D" id="3.40.50.2300">
    <property type="match status" value="1"/>
</dbReference>
<evidence type="ECO:0000256" key="1">
    <source>
        <dbReference type="PROSITE-ProRule" id="PRU00169"/>
    </source>
</evidence>
<dbReference type="PATRIC" id="fig|1114856.3.peg.1921"/>
<dbReference type="PANTHER" id="PTHR44520">
    <property type="entry name" value="RESPONSE REGULATOR RCP1-RELATED"/>
    <property type="match status" value="1"/>
</dbReference>
<evidence type="ECO:0000313" key="4">
    <source>
        <dbReference type="Proteomes" id="UP000011599"/>
    </source>
</evidence>
<accession>L9VX08</accession>
<protein>
    <submittedName>
        <fullName evidence="3">Response regulator receiver protein</fullName>
    </submittedName>
</protein>
<name>L9VX08_9EURY</name>
<dbReference type="RefSeq" id="WP_006089664.1">
    <property type="nucleotide sequence ID" value="NZ_AOHW01000027.1"/>
</dbReference>
<comment type="caution">
    <text evidence="3">The sequence shown here is derived from an EMBL/GenBank/DDBJ whole genome shotgun (WGS) entry which is preliminary data.</text>
</comment>
<keyword evidence="1" id="KW-0597">Phosphoprotein</keyword>
<dbReference type="PROSITE" id="PS50110">
    <property type="entry name" value="RESPONSE_REGULATORY"/>
    <property type="match status" value="1"/>
</dbReference>
<dbReference type="Pfam" id="PF00072">
    <property type="entry name" value="Response_reg"/>
    <property type="match status" value="1"/>
</dbReference>
<dbReference type="OrthoDB" id="9652at2157"/>
<evidence type="ECO:0000313" key="3">
    <source>
        <dbReference type="EMBL" id="ELY41521.1"/>
    </source>
</evidence>
<dbReference type="CDD" id="cd17557">
    <property type="entry name" value="REC_Rcp-like"/>
    <property type="match status" value="1"/>
</dbReference>
<dbReference type="eggNOG" id="arCOG02589">
    <property type="taxonomic scope" value="Archaea"/>
</dbReference>
<keyword evidence="4" id="KW-1185">Reference proteome</keyword>
<sequence length="151" mass="16946">MDSQPSASGQEVEILLVEDNPGDARLVQELFSDAHILNRFHVATDHREALDFVTQRGEFTDAPRPDIVLLDWHLPRATGEEVLRGMKEDAALSRIPVIVLTGSDVGEELIQTSEFEANAYLTKPVTPDDFISLVRSFEFFWLSVIRSPPDL</sequence>
<dbReference type="Proteomes" id="UP000011599">
    <property type="component" value="Unassembled WGS sequence"/>
</dbReference>
<dbReference type="SMART" id="SM00448">
    <property type="entry name" value="REC"/>
    <property type="match status" value="1"/>
</dbReference>